<evidence type="ECO:0000313" key="2">
    <source>
        <dbReference type="Proteomes" id="UP000283644"/>
    </source>
</evidence>
<sequence>MSYIINCPDGVTVRGETHDELLANAEAHLREAHPDLVGKVSRDELLSQARAV</sequence>
<organism evidence="1 2">
    <name type="scientific">Nocardioides immobilis</name>
    <dbReference type="NCBI Taxonomy" id="2049295"/>
    <lineage>
        <taxon>Bacteria</taxon>
        <taxon>Bacillati</taxon>
        <taxon>Actinomycetota</taxon>
        <taxon>Actinomycetes</taxon>
        <taxon>Propionibacteriales</taxon>
        <taxon>Nocardioidaceae</taxon>
        <taxon>Nocardioides</taxon>
    </lineage>
</organism>
<reference evidence="1 2" key="1">
    <citation type="submission" date="2018-09" db="EMBL/GenBank/DDBJ databases">
        <title>Genome sequencing of Nocardioides immobilis CCTCC AB 2017083 for comparison to Nocardioides silvaticus.</title>
        <authorList>
            <person name="Li C."/>
            <person name="Wang G."/>
        </authorList>
    </citation>
    <scope>NUCLEOTIDE SEQUENCE [LARGE SCALE GENOMIC DNA]</scope>
    <source>
        <strain evidence="1 2">CCTCC AB 2017083</strain>
    </source>
</reference>
<protein>
    <submittedName>
        <fullName evidence="1">DUF1059 domain-containing protein</fullName>
    </submittedName>
</protein>
<evidence type="ECO:0000313" key="1">
    <source>
        <dbReference type="EMBL" id="RHW24695.1"/>
    </source>
</evidence>
<gene>
    <name evidence="1" type="ORF">D0Z08_23530</name>
</gene>
<dbReference type="RefSeq" id="WP_118927706.1">
    <property type="nucleotide sequence ID" value="NZ_QXGH01000030.1"/>
</dbReference>
<dbReference type="OrthoDB" id="5244574at2"/>
<dbReference type="InterPro" id="IPR009409">
    <property type="entry name" value="DUF1059"/>
</dbReference>
<name>A0A417XWK4_9ACTN</name>
<proteinExistence type="predicted"/>
<dbReference type="EMBL" id="QXGH01000030">
    <property type="protein sequence ID" value="RHW24695.1"/>
    <property type="molecule type" value="Genomic_DNA"/>
</dbReference>
<dbReference type="Proteomes" id="UP000283644">
    <property type="component" value="Unassembled WGS sequence"/>
</dbReference>
<dbReference type="Pfam" id="PF06348">
    <property type="entry name" value="DUF1059"/>
    <property type="match status" value="1"/>
</dbReference>
<dbReference type="AlphaFoldDB" id="A0A417XWK4"/>
<comment type="caution">
    <text evidence="1">The sequence shown here is derived from an EMBL/GenBank/DDBJ whole genome shotgun (WGS) entry which is preliminary data.</text>
</comment>
<keyword evidence="2" id="KW-1185">Reference proteome</keyword>
<accession>A0A417XWK4</accession>